<feature type="transmembrane region" description="Helical" evidence="5">
    <location>
        <begin position="153"/>
        <end position="176"/>
    </location>
</feature>
<evidence type="ECO:0000313" key="6">
    <source>
        <dbReference type="EMBL" id="RNA42034.1"/>
    </source>
</evidence>
<evidence type="ECO:0000256" key="1">
    <source>
        <dbReference type="ARBA" id="ARBA00004123"/>
    </source>
</evidence>
<dbReference type="EMBL" id="REGN01000422">
    <property type="protein sequence ID" value="RNA42034.1"/>
    <property type="molecule type" value="Genomic_DNA"/>
</dbReference>
<evidence type="ECO:0000313" key="7">
    <source>
        <dbReference type="Proteomes" id="UP000276133"/>
    </source>
</evidence>
<name>A0A3M7T1X7_BRAPC</name>
<dbReference type="Gene3D" id="2.130.10.10">
    <property type="entry name" value="YVTN repeat-like/Quinoprotein amine dehydrogenase"/>
    <property type="match status" value="1"/>
</dbReference>
<proteinExistence type="predicted"/>
<dbReference type="Proteomes" id="UP000276133">
    <property type="component" value="Unassembled WGS sequence"/>
</dbReference>
<keyword evidence="7" id="KW-1185">Reference proteome</keyword>
<dbReference type="InterPro" id="IPR045183">
    <property type="entry name" value="Ebi-like"/>
</dbReference>
<keyword evidence="2" id="KW-0853">WD repeat</keyword>
<reference evidence="6 7" key="1">
    <citation type="journal article" date="2018" name="Sci. Rep.">
        <title>Genomic signatures of local adaptation to the degree of environmental predictability in rotifers.</title>
        <authorList>
            <person name="Franch-Gras L."/>
            <person name="Hahn C."/>
            <person name="Garcia-Roger E.M."/>
            <person name="Carmona M.J."/>
            <person name="Serra M."/>
            <person name="Gomez A."/>
        </authorList>
    </citation>
    <scope>NUCLEOTIDE SEQUENCE [LARGE SCALE GENOMIC DNA]</scope>
    <source>
        <strain evidence="6">HYR1</strain>
    </source>
</reference>
<protein>
    <submittedName>
        <fullName evidence="6">Transducin beta-like</fullName>
    </submittedName>
</protein>
<dbReference type="InterPro" id="IPR019775">
    <property type="entry name" value="WD40_repeat_CS"/>
</dbReference>
<evidence type="ECO:0000256" key="5">
    <source>
        <dbReference type="SAM" id="Phobius"/>
    </source>
</evidence>
<dbReference type="AlphaFoldDB" id="A0A3M7T1X7"/>
<evidence type="ECO:0000256" key="3">
    <source>
        <dbReference type="ARBA" id="ARBA00022737"/>
    </source>
</evidence>
<dbReference type="GO" id="GO:0006357">
    <property type="term" value="P:regulation of transcription by RNA polymerase II"/>
    <property type="evidence" value="ECO:0007669"/>
    <property type="project" value="TreeGrafter"/>
</dbReference>
<keyword evidence="3" id="KW-0677">Repeat</keyword>
<comment type="caution">
    <text evidence="6">The sequence shown here is derived from an EMBL/GenBank/DDBJ whole genome shotgun (WGS) entry which is preliminary data.</text>
</comment>
<accession>A0A3M7T1X7</accession>
<organism evidence="6 7">
    <name type="scientific">Brachionus plicatilis</name>
    <name type="common">Marine rotifer</name>
    <name type="synonym">Brachionus muelleri</name>
    <dbReference type="NCBI Taxonomy" id="10195"/>
    <lineage>
        <taxon>Eukaryota</taxon>
        <taxon>Metazoa</taxon>
        <taxon>Spiralia</taxon>
        <taxon>Gnathifera</taxon>
        <taxon>Rotifera</taxon>
        <taxon>Eurotatoria</taxon>
        <taxon>Monogononta</taxon>
        <taxon>Pseudotrocha</taxon>
        <taxon>Ploima</taxon>
        <taxon>Brachionidae</taxon>
        <taxon>Brachionus</taxon>
    </lineage>
</organism>
<keyword evidence="4" id="KW-0539">Nucleus</keyword>
<dbReference type="STRING" id="10195.A0A3M7T1X7"/>
<keyword evidence="5" id="KW-0472">Membrane</keyword>
<dbReference type="GO" id="GO:0000118">
    <property type="term" value="C:histone deacetylase complex"/>
    <property type="evidence" value="ECO:0007669"/>
    <property type="project" value="TreeGrafter"/>
</dbReference>
<keyword evidence="5" id="KW-0812">Transmembrane</keyword>
<dbReference type="PANTHER" id="PTHR22846:SF2">
    <property type="entry name" value="F-BOX-LIKE_WD REPEAT-CONTAINING PROTEIN EBI"/>
    <property type="match status" value="1"/>
</dbReference>
<dbReference type="OrthoDB" id="1367865at2759"/>
<gene>
    <name evidence="6" type="ORF">BpHYR1_050343</name>
</gene>
<keyword evidence="5" id="KW-1133">Transmembrane helix</keyword>
<evidence type="ECO:0000256" key="2">
    <source>
        <dbReference type="ARBA" id="ARBA00022574"/>
    </source>
</evidence>
<sequence>MEIPSNRVTVLSDLLASGSGDSTARIWNLCDNTPQYKQALLLRHCIPKGDSSVPSNKDVTSFDLDFLRRPHVLFVVPASYCSALLNKNPTHQGPDLTLTFEPLFGLMNFLSFQLTFVFHSSRSYALTLASPHVIPISMSSFVIDESSKGTLCLASLFLISLCVPNVVLIGHCEFWYKKQIQNIKKAKAQVLKEQNMFCKL</sequence>
<dbReference type="PANTHER" id="PTHR22846">
    <property type="entry name" value="WD40 REPEAT PROTEIN"/>
    <property type="match status" value="1"/>
</dbReference>
<dbReference type="PROSITE" id="PS00678">
    <property type="entry name" value="WD_REPEATS_1"/>
    <property type="match status" value="1"/>
</dbReference>
<dbReference type="InterPro" id="IPR015943">
    <property type="entry name" value="WD40/YVTN_repeat-like_dom_sf"/>
</dbReference>
<comment type="subcellular location">
    <subcellularLocation>
        <location evidence="1">Nucleus</location>
    </subcellularLocation>
</comment>
<evidence type="ECO:0000256" key="4">
    <source>
        <dbReference type="ARBA" id="ARBA00023242"/>
    </source>
</evidence>
<dbReference type="GO" id="GO:0003714">
    <property type="term" value="F:transcription corepressor activity"/>
    <property type="evidence" value="ECO:0007669"/>
    <property type="project" value="InterPro"/>
</dbReference>